<dbReference type="SUPFAM" id="SSF48350">
    <property type="entry name" value="GTPase activation domain, GAP"/>
    <property type="match status" value="1"/>
</dbReference>
<dbReference type="Proteomes" id="UP000290189">
    <property type="component" value="Unassembled WGS sequence"/>
</dbReference>
<dbReference type="InterPro" id="IPR000198">
    <property type="entry name" value="RhoGAP_dom"/>
</dbReference>
<evidence type="ECO:0000313" key="4">
    <source>
        <dbReference type="EMBL" id="SPR00255.1"/>
    </source>
</evidence>
<feature type="region of interest" description="Disordered" evidence="2">
    <location>
        <begin position="730"/>
        <end position="755"/>
    </location>
</feature>
<feature type="compositionally biased region" description="Basic and acidic residues" evidence="2">
    <location>
        <begin position="1031"/>
        <end position="1042"/>
    </location>
</feature>
<feature type="domain" description="Rho-GAP" evidence="3">
    <location>
        <begin position="767"/>
        <end position="948"/>
    </location>
</feature>
<dbReference type="InterPro" id="IPR008936">
    <property type="entry name" value="Rho_GTPase_activation_prot"/>
</dbReference>
<accession>A0A3P3YJA5</accession>
<keyword evidence="1" id="KW-0343">GTPase activation</keyword>
<proteinExistence type="predicted"/>
<dbReference type="PROSITE" id="PS50238">
    <property type="entry name" value="RHOGAP"/>
    <property type="match status" value="1"/>
</dbReference>
<dbReference type="InterPro" id="IPR032675">
    <property type="entry name" value="LRR_dom_sf"/>
</dbReference>
<feature type="compositionally biased region" description="Acidic residues" evidence="2">
    <location>
        <begin position="743"/>
        <end position="752"/>
    </location>
</feature>
<dbReference type="GO" id="GO:0007165">
    <property type="term" value="P:signal transduction"/>
    <property type="evidence" value="ECO:0007669"/>
    <property type="project" value="InterPro"/>
</dbReference>
<name>A0A3P3YJA5_PLABS</name>
<evidence type="ECO:0000256" key="1">
    <source>
        <dbReference type="ARBA" id="ARBA00022468"/>
    </source>
</evidence>
<reference evidence="4 5" key="1">
    <citation type="submission" date="2018-03" db="EMBL/GenBank/DDBJ databases">
        <authorList>
            <person name="Fogelqvist J."/>
        </authorList>
    </citation>
    <scope>NUCLEOTIDE SEQUENCE [LARGE SCALE GENOMIC DNA]</scope>
</reference>
<geneLocation type="mitochondrion" evidence="4"/>
<gene>
    <name evidence="4" type="ORF">PLBR_LOCUS7470</name>
</gene>
<organism evidence="4 5">
    <name type="scientific">Plasmodiophora brassicae</name>
    <name type="common">Clubroot disease agent</name>
    <dbReference type="NCBI Taxonomy" id="37360"/>
    <lineage>
        <taxon>Eukaryota</taxon>
        <taxon>Sar</taxon>
        <taxon>Rhizaria</taxon>
        <taxon>Endomyxa</taxon>
        <taxon>Phytomyxea</taxon>
        <taxon>Plasmodiophorida</taxon>
        <taxon>Plasmodiophoridae</taxon>
        <taxon>Plasmodiophora</taxon>
    </lineage>
</organism>
<sequence>MTALATTTAAAAVASSEHSGLALAKQMDEDDARYASRLVDQQQAAQAVSLLANFSLDSRFAKTQQATSSSGEVRPVVVVLTDLRLFIVPRKPIRGRYVKFNVALVDLVEVSVTSRRSGHFATLVSFIEGHDKMRRAALVAQHALTAELATLLVTATTRLQLGRPARQQTRYHLPDGFLPASVRSWAPTWPDALAAAYRAQADLLHAVPNPAVVQRLARQVPEHLDVTRLLGTNRPHVVDVRVVALAVRHCPLITSLTMRDAPALGDDGVEACLCAFGPHSSIASVSLSGVGMGRAGCDALCAALDTHEGPVRLRTLSIYRARLPEVAVRALARSLSSTPMIDTLDLAACDLSSGAIASLLTASLAASLTTLNLSGSQAGRAGSLALQTFLERSTALRVLVLARANVHCRPVLAGIAQNARLPLRALNLTQNRLGRASCAALADVLARTTTLEDVVLGQVRAGATGLAVVVDGACRNAVLDDDKGFRIDLAGAVHVDAGKLLAVAQQQPQRERRLDRIRALDVSDCHLGLDGLAAVVQFACRLGRLETLAASRNVPRRLARFGRGPANLRDALAILVKTSTVTRLFLDGDERAALGGPVLQPMLEALALTRTLRVLSVAGNDLGEPALMALAAACKTNRGLVALHVDRNGAALACLRALADNVRFNDHLQVVDCGSDLGRLAKRHPGDVNDIAGQLRRRLLQNRRREAAYGPGRVPVANLLPIDSPANDVRFQRNGPVVRPRDDDENVDDDDAAVPNGPGVPAPQFGVSLDDCDCVHVGQYGRIPRVLVRLQRCLYEQGGLQAEGIFRVAPDAEAQSRMKVELDGGAAAPTATGPDAPHCLAGLMKVWFRSLPVKLLDPVASFRGAPTLDAVLEQLSASSSALLCWLIDVCAHVVDHQADNKMGSGALAIVWAPNLYDPRSTDPMEALRQSQDLAKSMEAWIDARRRLHPPPPMPNFAALLISDDHAAAAAVPPIDDNADDDDDADYGSISFDSKAIDSMAAAAPPVPILSRRTSLPADGLRPAPAPVSRPVSDHGDVDEVVGRRVPATSSPSDKRRFPLPPMPKRPVPARRLRSENAAQ</sequence>
<dbReference type="InterPro" id="IPR044785">
    <property type="entry name" value="RopGAP1-5"/>
</dbReference>
<dbReference type="Gene3D" id="3.80.10.10">
    <property type="entry name" value="Ribonuclease Inhibitor"/>
    <property type="match status" value="1"/>
</dbReference>
<dbReference type="SMART" id="SM00324">
    <property type="entry name" value="RhoGAP"/>
    <property type="match status" value="1"/>
</dbReference>
<evidence type="ECO:0000256" key="2">
    <source>
        <dbReference type="SAM" id="MobiDB-lite"/>
    </source>
</evidence>
<dbReference type="GO" id="GO:0005096">
    <property type="term" value="F:GTPase activator activity"/>
    <property type="evidence" value="ECO:0007669"/>
    <property type="project" value="UniProtKB-KW"/>
</dbReference>
<evidence type="ECO:0000259" key="3">
    <source>
        <dbReference type="PROSITE" id="PS50238"/>
    </source>
</evidence>
<dbReference type="CDD" id="cd00159">
    <property type="entry name" value="RhoGAP"/>
    <property type="match status" value="1"/>
</dbReference>
<dbReference type="SMART" id="SM00368">
    <property type="entry name" value="LRR_RI"/>
    <property type="match status" value="6"/>
</dbReference>
<keyword evidence="4" id="KW-0496">Mitochondrion</keyword>
<evidence type="ECO:0000313" key="5">
    <source>
        <dbReference type="Proteomes" id="UP000290189"/>
    </source>
</evidence>
<dbReference type="SUPFAM" id="SSF52047">
    <property type="entry name" value="RNI-like"/>
    <property type="match status" value="1"/>
</dbReference>
<dbReference type="EMBL" id="OVEO01000013">
    <property type="protein sequence ID" value="SPR00255.1"/>
    <property type="molecule type" value="Genomic_DNA"/>
</dbReference>
<dbReference type="PANTHER" id="PTHR23177">
    <property type="entry name" value="MKIAA1688 PROTEIN"/>
    <property type="match status" value="1"/>
</dbReference>
<dbReference type="InterPro" id="IPR001611">
    <property type="entry name" value="Leu-rich_rpt"/>
</dbReference>
<dbReference type="Pfam" id="PF00620">
    <property type="entry name" value="RhoGAP"/>
    <property type="match status" value="1"/>
</dbReference>
<feature type="region of interest" description="Disordered" evidence="2">
    <location>
        <begin position="1013"/>
        <end position="1079"/>
    </location>
</feature>
<dbReference type="Gene3D" id="1.10.555.10">
    <property type="entry name" value="Rho GTPase activation protein"/>
    <property type="match status" value="1"/>
</dbReference>
<dbReference type="AlphaFoldDB" id="A0A3P3YJA5"/>
<dbReference type="Pfam" id="PF13516">
    <property type="entry name" value="LRR_6"/>
    <property type="match status" value="2"/>
</dbReference>
<protein>
    <recommendedName>
        <fullName evidence="3">Rho-GAP domain-containing protein</fullName>
    </recommendedName>
</protein>